<reference evidence="1 2" key="1">
    <citation type="submission" date="2016-03" db="EMBL/GenBank/DDBJ databases">
        <title>Complete genome sequence of a novel chlorpyrifos degrading bacterium, Cupriavidus nantongensis sp. X1.</title>
        <authorList>
            <person name="Fang L."/>
        </authorList>
    </citation>
    <scope>NUCLEOTIDE SEQUENCE [LARGE SCALE GENOMIC DNA]</scope>
    <source>
        <strain evidence="1 2">X1</strain>
    </source>
</reference>
<sequence>MISGLICVGDRTTHGGTVITGDGTSIIGNRAMARAGDMTICPKCKGAFPILAGNGIITAPNGVPYARHMDRTACGARLLASQDSTLASDMETPSVTDFEPAAIAAVTGSGLCLDCLMKAVATGSATVVRG</sequence>
<proteinExistence type="predicted"/>
<dbReference type="KEGG" id="cnan:A2G96_19925"/>
<evidence type="ECO:0000313" key="2">
    <source>
        <dbReference type="Proteomes" id="UP000075238"/>
    </source>
</evidence>
<dbReference type="STRING" id="1796606.A2G96_19925"/>
<dbReference type="InterPro" id="IPR008727">
    <property type="entry name" value="PAAR_motif"/>
</dbReference>
<dbReference type="EMBL" id="CP014844">
    <property type="protein sequence ID" value="AMR79847.1"/>
    <property type="molecule type" value="Genomic_DNA"/>
</dbReference>
<dbReference type="OrthoDB" id="8565659at2"/>
<dbReference type="Proteomes" id="UP000075238">
    <property type="component" value="Chromosome 1"/>
</dbReference>
<dbReference type="Gene3D" id="2.60.200.60">
    <property type="match status" value="1"/>
</dbReference>
<organism evidence="1 2">
    <name type="scientific">Cupriavidus nantongensis</name>
    <dbReference type="NCBI Taxonomy" id="1796606"/>
    <lineage>
        <taxon>Bacteria</taxon>
        <taxon>Pseudomonadati</taxon>
        <taxon>Pseudomonadota</taxon>
        <taxon>Betaproteobacteria</taxon>
        <taxon>Burkholderiales</taxon>
        <taxon>Burkholderiaceae</taxon>
        <taxon>Cupriavidus</taxon>
    </lineage>
</organism>
<protein>
    <recommendedName>
        <fullName evidence="3">PAAR domain-containing protein</fullName>
    </recommendedName>
</protein>
<dbReference type="Pfam" id="PF05488">
    <property type="entry name" value="PAAR_motif"/>
    <property type="match status" value="1"/>
</dbReference>
<evidence type="ECO:0000313" key="1">
    <source>
        <dbReference type="EMBL" id="AMR79847.1"/>
    </source>
</evidence>
<dbReference type="AlphaFoldDB" id="A0A142JP35"/>
<name>A0A142JP35_9BURK</name>
<keyword evidence="2" id="KW-1185">Reference proteome</keyword>
<dbReference type="CDD" id="cd14744">
    <property type="entry name" value="PAAR_CT_2"/>
    <property type="match status" value="1"/>
</dbReference>
<accession>A0A142JP35</accession>
<evidence type="ECO:0008006" key="3">
    <source>
        <dbReference type="Google" id="ProtNLM"/>
    </source>
</evidence>
<gene>
    <name evidence="1" type="ORF">A2G96_19925</name>
</gene>